<evidence type="ECO:0000256" key="8">
    <source>
        <dbReference type="SAM" id="SignalP"/>
    </source>
</evidence>
<dbReference type="InterPro" id="IPR036508">
    <property type="entry name" value="Chitin-bd_dom_sf"/>
</dbReference>
<feature type="domain" description="Chitin-binding type-2" evidence="9">
    <location>
        <begin position="397"/>
        <end position="453"/>
    </location>
</feature>
<keyword evidence="11" id="KW-1185">Reference proteome</keyword>
<dbReference type="FunFam" id="2.170.140.10:FF:000009">
    <property type="entry name" value="Chondroitin proteoglycan 1"/>
    <property type="match status" value="1"/>
</dbReference>
<feature type="compositionally biased region" description="Acidic residues" evidence="7">
    <location>
        <begin position="320"/>
        <end position="330"/>
    </location>
</feature>
<feature type="compositionally biased region" description="Polar residues" evidence="7">
    <location>
        <begin position="279"/>
        <end position="301"/>
    </location>
</feature>
<dbReference type="InterPro" id="IPR051940">
    <property type="entry name" value="Chitin_bind-dev_reg"/>
</dbReference>
<dbReference type="STRING" id="2018661.A0A2A2JLB5"/>
<sequence length="519" mass="54595">MLRSSAMVVWMTCLLATAWGRYLNEDDYGMIPMQDMETEAVTETQPIENSGAGSQQVQQMGYAYGNQPTTTSSELPPTSAPTQMLDIPMPSDNNYNQYSGYGSGYDEEYNSGSSGEEYNSGASGEESGSGLIGFDPIPENEEGSGEGSGLFSPSDCSNLADGNYTMSACGHQFLACSNGLPHVMDCPADLVYNAELNMCDWSHNVVGCEGSGGEITSGESVPEESGSGAASGEESGEVSGEESSGEESGLTPIEPMILPLPPVEQPATTTLPATTSTAQIQESTTESSGLELVPSTSTAEPETSGIEEMTPLAEGSSTEAEAELSGEEGSGELLGENQSTTATPSTSTIPAVTEVETEEQVQMTTAMPTSTSTQSDSAIISVVVRRSQLDESLRDQSTDCSARANGNYQLTRCSGRFLSCSNGIGHLMNCPDQLVFNAPINACDFPSALMCDEKSADTGAESDTLCSSDGMFATESCSPNFHHCINGKLFDLSCDPGQLFSWARELCLPAVEFPECDLH</sequence>
<feature type="compositionally biased region" description="Low complexity" evidence="7">
    <location>
        <begin position="110"/>
        <end position="129"/>
    </location>
</feature>
<evidence type="ECO:0000256" key="7">
    <source>
        <dbReference type="SAM" id="MobiDB-lite"/>
    </source>
</evidence>
<evidence type="ECO:0000256" key="1">
    <source>
        <dbReference type="ARBA" id="ARBA00022473"/>
    </source>
</evidence>
<dbReference type="PROSITE" id="PS50940">
    <property type="entry name" value="CHIT_BIND_II"/>
    <property type="match status" value="3"/>
</dbReference>
<keyword evidence="5" id="KW-1015">Disulfide bond</keyword>
<evidence type="ECO:0000256" key="4">
    <source>
        <dbReference type="ARBA" id="ARBA00022737"/>
    </source>
</evidence>
<evidence type="ECO:0000256" key="5">
    <source>
        <dbReference type="ARBA" id="ARBA00023157"/>
    </source>
</evidence>
<proteinExistence type="predicted"/>
<evidence type="ECO:0000313" key="11">
    <source>
        <dbReference type="Proteomes" id="UP000218231"/>
    </source>
</evidence>
<feature type="signal peptide" evidence="8">
    <location>
        <begin position="1"/>
        <end position="20"/>
    </location>
</feature>
<dbReference type="InterPro" id="IPR002557">
    <property type="entry name" value="Chitin-bd_dom"/>
</dbReference>
<feature type="compositionally biased region" description="Low complexity" evidence="7">
    <location>
        <begin position="331"/>
        <end position="349"/>
    </location>
</feature>
<dbReference type="SUPFAM" id="SSF57625">
    <property type="entry name" value="Invertebrate chitin-binding proteins"/>
    <property type="match status" value="3"/>
</dbReference>
<dbReference type="Pfam" id="PF01607">
    <property type="entry name" value="CBM_14"/>
    <property type="match status" value="3"/>
</dbReference>
<dbReference type="Proteomes" id="UP000218231">
    <property type="component" value="Unassembled WGS sequence"/>
</dbReference>
<accession>A0A2A2JLB5</accession>
<dbReference type="GO" id="GO:0005576">
    <property type="term" value="C:extracellular region"/>
    <property type="evidence" value="ECO:0007669"/>
    <property type="project" value="InterPro"/>
</dbReference>
<feature type="chain" id="PRO_5011974178" description="Chitin-binding type-2 domain-containing protein" evidence="8">
    <location>
        <begin position="21"/>
        <end position="519"/>
    </location>
</feature>
<evidence type="ECO:0000256" key="6">
    <source>
        <dbReference type="ARBA" id="ARBA00023180"/>
    </source>
</evidence>
<feature type="compositionally biased region" description="Low complexity" evidence="7">
    <location>
        <begin position="91"/>
        <end position="100"/>
    </location>
</feature>
<dbReference type="AlphaFoldDB" id="A0A2A2JLB5"/>
<evidence type="ECO:0000256" key="3">
    <source>
        <dbReference type="ARBA" id="ARBA00022729"/>
    </source>
</evidence>
<feature type="region of interest" description="Disordered" evidence="7">
    <location>
        <begin position="64"/>
        <end position="151"/>
    </location>
</feature>
<feature type="compositionally biased region" description="Acidic residues" evidence="7">
    <location>
        <begin position="234"/>
        <end position="245"/>
    </location>
</feature>
<dbReference type="PANTHER" id="PTHR23301:SF0">
    <property type="entry name" value="CHITIN-BINDING TYPE-2 DOMAIN-CONTAINING PROTEIN-RELATED"/>
    <property type="match status" value="1"/>
</dbReference>
<keyword evidence="6" id="KW-0325">Glycoprotein</keyword>
<comment type="caution">
    <text evidence="10">The sequence shown here is derived from an EMBL/GenBank/DDBJ whole genome shotgun (WGS) entry which is preliminary data.</text>
</comment>
<dbReference type="EMBL" id="LIAE01010360">
    <property type="protein sequence ID" value="PAV62498.1"/>
    <property type="molecule type" value="Genomic_DNA"/>
</dbReference>
<dbReference type="Gene3D" id="2.170.140.10">
    <property type="entry name" value="Chitin binding domain"/>
    <property type="match status" value="1"/>
</dbReference>
<dbReference type="SMART" id="SM00494">
    <property type="entry name" value="ChtBD2"/>
    <property type="match status" value="3"/>
</dbReference>
<evidence type="ECO:0000256" key="2">
    <source>
        <dbReference type="ARBA" id="ARBA00022669"/>
    </source>
</evidence>
<dbReference type="GO" id="GO:0008061">
    <property type="term" value="F:chitin binding"/>
    <property type="evidence" value="ECO:0007669"/>
    <property type="project" value="UniProtKB-KW"/>
</dbReference>
<feature type="domain" description="Chitin-binding type-2" evidence="9">
    <location>
        <begin position="463"/>
        <end position="518"/>
    </location>
</feature>
<dbReference type="OrthoDB" id="5914859at2759"/>
<gene>
    <name evidence="10" type="ORF">WR25_23947</name>
</gene>
<organism evidence="10 11">
    <name type="scientific">Diploscapter pachys</name>
    <dbReference type="NCBI Taxonomy" id="2018661"/>
    <lineage>
        <taxon>Eukaryota</taxon>
        <taxon>Metazoa</taxon>
        <taxon>Ecdysozoa</taxon>
        <taxon>Nematoda</taxon>
        <taxon>Chromadorea</taxon>
        <taxon>Rhabditida</taxon>
        <taxon>Rhabditina</taxon>
        <taxon>Rhabditomorpha</taxon>
        <taxon>Rhabditoidea</taxon>
        <taxon>Rhabditidae</taxon>
        <taxon>Diploscapter</taxon>
    </lineage>
</organism>
<evidence type="ECO:0000259" key="9">
    <source>
        <dbReference type="PROSITE" id="PS50940"/>
    </source>
</evidence>
<keyword evidence="4" id="KW-0677">Repeat</keyword>
<reference evidence="10 11" key="1">
    <citation type="journal article" date="2017" name="Curr. Biol.">
        <title>Genome architecture and evolution of a unichromosomal asexual nematode.</title>
        <authorList>
            <person name="Fradin H."/>
            <person name="Zegar C."/>
            <person name="Gutwein M."/>
            <person name="Lucas J."/>
            <person name="Kovtun M."/>
            <person name="Corcoran D."/>
            <person name="Baugh L.R."/>
            <person name="Kiontke K."/>
            <person name="Gunsalus K."/>
            <person name="Fitch D.H."/>
            <person name="Piano F."/>
        </authorList>
    </citation>
    <scope>NUCLEOTIDE SEQUENCE [LARGE SCALE GENOMIC DNA]</scope>
    <source>
        <strain evidence="10">PF1309</strain>
    </source>
</reference>
<protein>
    <recommendedName>
        <fullName evidence="9">Chitin-binding type-2 domain-containing protein</fullName>
    </recommendedName>
</protein>
<keyword evidence="1" id="KW-0217">Developmental protein</keyword>
<feature type="compositionally biased region" description="Low complexity" evidence="7">
    <location>
        <begin position="216"/>
        <end position="233"/>
    </location>
</feature>
<feature type="domain" description="Chitin-binding type-2" evidence="9">
    <location>
        <begin position="153"/>
        <end position="210"/>
    </location>
</feature>
<evidence type="ECO:0000313" key="10">
    <source>
        <dbReference type="EMBL" id="PAV62498.1"/>
    </source>
</evidence>
<feature type="compositionally biased region" description="Low complexity" evidence="7">
    <location>
        <begin position="68"/>
        <end position="82"/>
    </location>
</feature>
<feature type="compositionally biased region" description="Low complexity" evidence="7">
    <location>
        <begin position="266"/>
        <end position="278"/>
    </location>
</feature>
<name>A0A2A2JLB5_9BILA</name>
<dbReference type="Gene3D" id="3.20.20.80">
    <property type="entry name" value="Glycosidases"/>
    <property type="match status" value="1"/>
</dbReference>
<keyword evidence="2" id="KW-0147">Chitin-binding</keyword>
<dbReference type="PANTHER" id="PTHR23301">
    <property type="entry name" value="CHITIN BINDING PERITROPHIN-A"/>
    <property type="match status" value="1"/>
</dbReference>
<keyword evidence="3 8" id="KW-0732">Signal</keyword>
<feature type="region of interest" description="Disordered" evidence="7">
    <location>
        <begin position="213"/>
        <end position="349"/>
    </location>
</feature>